<accession>K3WKL5</accession>
<organism evidence="3 4">
    <name type="scientific">Globisporangium ultimum (strain ATCC 200006 / CBS 805.95 / DAOM BR144)</name>
    <name type="common">Pythium ultimum</name>
    <dbReference type="NCBI Taxonomy" id="431595"/>
    <lineage>
        <taxon>Eukaryota</taxon>
        <taxon>Sar</taxon>
        <taxon>Stramenopiles</taxon>
        <taxon>Oomycota</taxon>
        <taxon>Peronosporomycetes</taxon>
        <taxon>Pythiales</taxon>
        <taxon>Pythiaceae</taxon>
        <taxon>Globisporangium</taxon>
    </lineage>
</organism>
<reference evidence="4" key="1">
    <citation type="journal article" date="2010" name="Genome Biol.">
        <title>Genome sequence of the necrotrophic plant pathogen Pythium ultimum reveals original pathogenicity mechanisms and effector repertoire.</title>
        <authorList>
            <person name="Levesque C.A."/>
            <person name="Brouwer H."/>
            <person name="Cano L."/>
            <person name="Hamilton J.P."/>
            <person name="Holt C."/>
            <person name="Huitema E."/>
            <person name="Raffaele S."/>
            <person name="Robideau G.P."/>
            <person name="Thines M."/>
            <person name="Win J."/>
            <person name="Zerillo M.M."/>
            <person name="Beakes G.W."/>
            <person name="Boore J.L."/>
            <person name="Busam D."/>
            <person name="Dumas B."/>
            <person name="Ferriera S."/>
            <person name="Fuerstenberg S.I."/>
            <person name="Gachon C.M."/>
            <person name="Gaulin E."/>
            <person name="Govers F."/>
            <person name="Grenville-Briggs L."/>
            <person name="Horner N."/>
            <person name="Hostetler J."/>
            <person name="Jiang R.H."/>
            <person name="Johnson J."/>
            <person name="Krajaejun T."/>
            <person name="Lin H."/>
            <person name="Meijer H.J."/>
            <person name="Moore B."/>
            <person name="Morris P."/>
            <person name="Phuntmart V."/>
            <person name="Puiu D."/>
            <person name="Shetty J."/>
            <person name="Stajich J.E."/>
            <person name="Tripathy S."/>
            <person name="Wawra S."/>
            <person name="van West P."/>
            <person name="Whitty B.R."/>
            <person name="Coutinho P.M."/>
            <person name="Henrissat B."/>
            <person name="Martin F."/>
            <person name="Thomas P.D."/>
            <person name="Tyler B.M."/>
            <person name="De Vries R.P."/>
            <person name="Kamoun S."/>
            <person name="Yandell M."/>
            <person name="Tisserat N."/>
            <person name="Buell C.R."/>
        </authorList>
    </citation>
    <scope>NUCLEOTIDE SEQUENCE</scope>
    <source>
        <strain evidence="4">DAOM:BR144</strain>
    </source>
</reference>
<dbReference type="InterPro" id="IPR058256">
    <property type="entry name" value="WLGC"/>
</dbReference>
<sequence length="530" mass="59858">MDLVLQILVLVYMLEAALLESLIYSYALLITTNVTSFAVTIWLGMGCSAFYEVLVDSIFDLLFAVVFPIVVLADCYIDFHFDREQYELYRVVLPPGSFELHARMMTNPSEVFLFRMSFDSLRVLNVTELILRVGMNSSFCNRVKRVLEIQGFRRLQIRNVRPSQRLRSHLTQGQTCVPMYVVIPFTVLSVFVLMSTRLSVTALASGRVVYAWRWRTRDVCPCRTLLDTYDEWVCPHDKTEIVRQLAWSGYLRTLQLNNRELPALPDELQRCTNLKHMHIEGKLGGSNLVYLPGDLFSSMHALEYIHLGVHPFLPKLPSFHGLANAKRILLALMFAIDELPSFESLARLEQLDVVYLAALHRLPELALLASLRKLTLVEPNAFCCNGFLGVCNLSHAFCTEDARRYIPKMSCLDEKQSASSLTNTSQRLLHTTGGSICPNKSNLQPNTILRADVDICGGVPFRQCRQQPLNLENDSENVSSAPAIGICANARIQVLACSSNPREVEIQKLQIRHSIGPKCDPDIEAWLGCT</sequence>
<dbReference type="VEuPathDB" id="FungiDB:PYU1_G005496"/>
<dbReference type="Gene3D" id="3.80.10.10">
    <property type="entry name" value="Ribonuclease Inhibitor"/>
    <property type="match status" value="1"/>
</dbReference>
<feature type="transmembrane region" description="Helical" evidence="1">
    <location>
        <begin position="58"/>
        <end position="79"/>
    </location>
</feature>
<evidence type="ECO:0000313" key="4">
    <source>
        <dbReference type="Proteomes" id="UP000019132"/>
    </source>
</evidence>
<dbReference type="HOGENOM" id="CLU_015143_2_0_1"/>
<dbReference type="eggNOG" id="ENOG502SJQD">
    <property type="taxonomic scope" value="Eukaryota"/>
</dbReference>
<dbReference type="Pfam" id="PF26605">
    <property type="entry name" value="WLGC"/>
    <property type="match status" value="1"/>
</dbReference>
<reference evidence="3" key="3">
    <citation type="submission" date="2015-02" db="UniProtKB">
        <authorList>
            <consortium name="EnsemblProtists"/>
        </authorList>
    </citation>
    <scope>IDENTIFICATION</scope>
    <source>
        <strain evidence="3">DAOM BR144</strain>
    </source>
</reference>
<reference evidence="4" key="2">
    <citation type="submission" date="2010-04" db="EMBL/GenBank/DDBJ databases">
        <authorList>
            <person name="Buell R."/>
            <person name="Hamilton J."/>
            <person name="Hostetler J."/>
        </authorList>
    </citation>
    <scope>NUCLEOTIDE SEQUENCE [LARGE SCALE GENOMIC DNA]</scope>
    <source>
        <strain evidence="4">DAOM:BR144</strain>
    </source>
</reference>
<evidence type="ECO:0000256" key="1">
    <source>
        <dbReference type="SAM" id="Phobius"/>
    </source>
</evidence>
<protein>
    <recommendedName>
        <fullName evidence="2">WLGC domain-containing protein</fullName>
    </recommendedName>
</protein>
<keyword evidence="1" id="KW-1133">Transmembrane helix</keyword>
<feature type="domain" description="WLGC" evidence="2">
    <location>
        <begin position="452"/>
        <end position="530"/>
    </location>
</feature>
<dbReference type="Proteomes" id="UP000019132">
    <property type="component" value="Unassembled WGS sequence"/>
</dbReference>
<keyword evidence="1" id="KW-0812">Transmembrane</keyword>
<evidence type="ECO:0000259" key="2">
    <source>
        <dbReference type="Pfam" id="PF26605"/>
    </source>
</evidence>
<proteinExistence type="predicted"/>
<dbReference type="EMBL" id="GL376633">
    <property type="status" value="NOT_ANNOTATED_CDS"/>
    <property type="molecule type" value="Genomic_DNA"/>
</dbReference>
<feature type="transmembrane region" description="Helical" evidence="1">
    <location>
        <begin position="26"/>
        <end position="51"/>
    </location>
</feature>
<dbReference type="InterPro" id="IPR032675">
    <property type="entry name" value="LRR_dom_sf"/>
</dbReference>
<name>K3WKL5_GLOUD</name>
<evidence type="ECO:0000313" key="3">
    <source>
        <dbReference type="EnsemblProtists" id="PYU1_T005507"/>
    </source>
</evidence>
<dbReference type="InParanoid" id="K3WKL5"/>
<keyword evidence="1" id="KW-0472">Membrane</keyword>
<dbReference type="SUPFAM" id="SSF52058">
    <property type="entry name" value="L domain-like"/>
    <property type="match status" value="1"/>
</dbReference>
<keyword evidence="4" id="KW-1185">Reference proteome</keyword>
<feature type="transmembrane region" description="Helical" evidence="1">
    <location>
        <begin position="177"/>
        <end position="194"/>
    </location>
</feature>
<dbReference type="EnsemblProtists" id="PYU1_T005507">
    <property type="protein sequence ID" value="PYU1_T005507"/>
    <property type="gene ID" value="PYU1_G005496"/>
</dbReference>
<dbReference type="AlphaFoldDB" id="K3WKL5"/>